<gene>
    <name evidence="2" type="ORF">DMT42_00840</name>
</gene>
<dbReference type="EMBL" id="CP029788">
    <property type="protein sequence ID" value="AWT41021.1"/>
    <property type="molecule type" value="Genomic_DNA"/>
</dbReference>
<keyword evidence="1" id="KW-1133">Transmembrane helix</keyword>
<name>A0A2U9NVG7_STRAS</name>
<feature type="transmembrane region" description="Helical" evidence="1">
    <location>
        <begin position="41"/>
        <end position="61"/>
    </location>
</feature>
<dbReference type="Proteomes" id="UP000247634">
    <property type="component" value="Chromosome"/>
</dbReference>
<dbReference type="RefSeq" id="WP_110625957.1">
    <property type="nucleotide sequence ID" value="NZ_CP029788.1"/>
</dbReference>
<evidence type="ECO:0000313" key="3">
    <source>
        <dbReference type="Proteomes" id="UP000247634"/>
    </source>
</evidence>
<organism evidence="2 3">
    <name type="scientific">Streptomyces actuosus</name>
    <dbReference type="NCBI Taxonomy" id="1885"/>
    <lineage>
        <taxon>Bacteria</taxon>
        <taxon>Bacillati</taxon>
        <taxon>Actinomycetota</taxon>
        <taxon>Actinomycetes</taxon>
        <taxon>Kitasatosporales</taxon>
        <taxon>Streptomycetaceae</taxon>
        <taxon>Streptomyces</taxon>
    </lineage>
</organism>
<evidence type="ECO:0000256" key="1">
    <source>
        <dbReference type="SAM" id="Phobius"/>
    </source>
</evidence>
<protein>
    <submittedName>
        <fullName evidence="2">Uncharacterized protein</fullName>
    </submittedName>
</protein>
<keyword evidence="1" id="KW-0812">Transmembrane</keyword>
<keyword evidence="1" id="KW-0472">Membrane</keyword>
<keyword evidence="3" id="KW-1185">Reference proteome</keyword>
<dbReference type="AlphaFoldDB" id="A0A2U9NVG7"/>
<feature type="transmembrane region" description="Helical" evidence="1">
    <location>
        <begin position="68"/>
        <end position="89"/>
    </location>
</feature>
<proteinExistence type="predicted"/>
<dbReference type="KEGG" id="sact:DMT42_00840"/>
<evidence type="ECO:0000313" key="2">
    <source>
        <dbReference type="EMBL" id="AWT41021.1"/>
    </source>
</evidence>
<reference evidence="2 3" key="1">
    <citation type="submission" date="2018-06" db="EMBL/GenBank/DDBJ databases">
        <title>The complete genome sequence of a nosiheptide producer Streptomyces actuosus ATCC 25421: deducing the ability of producing a new class III lantibiotics.</title>
        <authorList>
            <person name="Liu W."/>
            <person name="Sun F."/>
            <person name="Hu Y."/>
        </authorList>
    </citation>
    <scope>NUCLEOTIDE SEQUENCE [LARGE SCALE GENOMIC DNA]</scope>
    <source>
        <strain evidence="2 3">ATCC 25421</strain>
    </source>
</reference>
<sequence length="107" mass="11006">MLTVVLSFLTGIFAANATPHFIKGITKERFPTPFGDGPLVNLIAGWAMYVIAVLLAVAASATEHPAPAFTAAALGVLAMGIFHATIGAFGRGRTPLAAAEATPRSRS</sequence>
<accession>A0A2U9NVG7</accession>
<dbReference type="OrthoDB" id="8084250at2"/>